<evidence type="ECO:0000256" key="1">
    <source>
        <dbReference type="SAM" id="MobiDB-lite"/>
    </source>
</evidence>
<feature type="region of interest" description="Disordered" evidence="1">
    <location>
        <begin position="1"/>
        <end position="24"/>
    </location>
</feature>
<evidence type="ECO:0000313" key="3">
    <source>
        <dbReference type="Proteomes" id="UP001216253"/>
    </source>
</evidence>
<name>A0ABT5WXY8_9SPHN</name>
<keyword evidence="3" id="KW-1185">Reference proteome</keyword>
<dbReference type="RefSeq" id="WP_275230901.1">
    <property type="nucleotide sequence ID" value="NZ_JARESE010000122.1"/>
</dbReference>
<proteinExistence type="predicted"/>
<dbReference type="Proteomes" id="UP001216253">
    <property type="component" value="Unassembled WGS sequence"/>
</dbReference>
<organism evidence="2 3">
    <name type="scientific">Novosphingobium album</name>
    <name type="common">ex Liu et al. 2023</name>
    <dbReference type="NCBI Taxonomy" id="3031130"/>
    <lineage>
        <taxon>Bacteria</taxon>
        <taxon>Pseudomonadati</taxon>
        <taxon>Pseudomonadota</taxon>
        <taxon>Alphaproteobacteria</taxon>
        <taxon>Sphingomonadales</taxon>
        <taxon>Sphingomonadaceae</taxon>
        <taxon>Novosphingobium</taxon>
    </lineage>
</organism>
<evidence type="ECO:0000313" key="2">
    <source>
        <dbReference type="EMBL" id="MDE8654785.1"/>
    </source>
</evidence>
<feature type="compositionally biased region" description="Basic and acidic residues" evidence="1">
    <location>
        <begin position="13"/>
        <end position="24"/>
    </location>
</feature>
<protein>
    <recommendedName>
        <fullName evidence="4">CENP-V/GFA domain-containing protein</fullName>
    </recommendedName>
</protein>
<reference evidence="2 3" key="1">
    <citation type="submission" date="2023-03" db="EMBL/GenBank/DDBJ databases">
        <title>NovoSphingobium album sp. nov. isolated from polycyclic aromatic hydrocarbons- and heavy-metal polluted soil.</title>
        <authorList>
            <person name="Liu Z."/>
            <person name="Wang K."/>
        </authorList>
    </citation>
    <scope>NUCLEOTIDE SEQUENCE [LARGE SCALE GENOMIC DNA]</scope>
    <source>
        <strain evidence="2 3">H3SJ31-1</strain>
    </source>
</reference>
<sequence length="108" mass="11778">MKTTLTGGSAVTPDHREIIGEGPRKGQQRDYVVLSADERAKGFVRPVRRAYRHLRCGTVTKMGQALAETYACDPEFYSGTFCCSCGSHFPVGQAGEFVWDGTSEKVGT</sequence>
<comment type="caution">
    <text evidence="2">The sequence shown here is derived from an EMBL/GenBank/DDBJ whole genome shotgun (WGS) entry which is preliminary data.</text>
</comment>
<evidence type="ECO:0008006" key="4">
    <source>
        <dbReference type="Google" id="ProtNLM"/>
    </source>
</evidence>
<accession>A0ABT5WXY8</accession>
<dbReference type="EMBL" id="JARESE010000122">
    <property type="protein sequence ID" value="MDE8654785.1"/>
    <property type="molecule type" value="Genomic_DNA"/>
</dbReference>
<gene>
    <name evidence="2" type="ORF">PYV00_24120</name>
</gene>